<reference evidence="1 2" key="1">
    <citation type="submission" date="2016-11" db="EMBL/GenBank/DDBJ databases">
        <authorList>
            <person name="Jaros S."/>
            <person name="Januszkiewicz K."/>
            <person name="Wedrychowicz H."/>
        </authorList>
    </citation>
    <scope>NUCLEOTIDE SEQUENCE [LARGE SCALE GENOMIC DNA]</scope>
    <source>
        <strain evidence="1 2">DSM 2631</strain>
    </source>
</reference>
<dbReference type="SUPFAM" id="SSF52799">
    <property type="entry name" value="(Phosphotyrosine protein) phosphatases II"/>
    <property type="match status" value="1"/>
</dbReference>
<keyword evidence="2" id="KW-1185">Reference proteome</keyword>
<dbReference type="Proteomes" id="UP000184035">
    <property type="component" value="Unassembled WGS sequence"/>
</dbReference>
<dbReference type="EMBL" id="FQVM01000014">
    <property type="protein sequence ID" value="SHE84992.1"/>
    <property type="molecule type" value="Genomic_DNA"/>
</dbReference>
<evidence type="ECO:0000313" key="1">
    <source>
        <dbReference type="EMBL" id="SHE84992.1"/>
    </source>
</evidence>
<evidence type="ECO:0000313" key="2">
    <source>
        <dbReference type="Proteomes" id="UP000184035"/>
    </source>
</evidence>
<dbReference type="Gene3D" id="3.90.190.10">
    <property type="entry name" value="Protein tyrosine phosphatase superfamily"/>
    <property type="match status" value="1"/>
</dbReference>
<dbReference type="InterPro" id="IPR029021">
    <property type="entry name" value="Prot-tyrosine_phosphatase-like"/>
</dbReference>
<dbReference type="STRING" id="1533.SAMN05443638_11427"/>
<sequence length="119" mass="14417">MIAERIVPLKKFHNFRNLGRYKTRDGRKVKWGLFYRSEDLSKLKDDDLKYFKTLGIKYILDYRSKEEKERFQDFKLNDIKNINISAMTNLDVYKIMPINNKDFKELMKLFKNPKDTAIL</sequence>
<proteinExistence type="predicted"/>
<gene>
    <name evidence="1" type="ORF">SAMN05443638_11427</name>
</gene>
<organism evidence="1 2">
    <name type="scientific">Clostridium fallax</name>
    <dbReference type="NCBI Taxonomy" id="1533"/>
    <lineage>
        <taxon>Bacteria</taxon>
        <taxon>Bacillati</taxon>
        <taxon>Bacillota</taxon>
        <taxon>Clostridia</taxon>
        <taxon>Eubacteriales</taxon>
        <taxon>Clostridiaceae</taxon>
        <taxon>Clostridium</taxon>
    </lineage>
</organism>
<dbReference type="AlphaFoldDB" id="A0A1M4WVK0"/>
<protein>
    <submittedName>
        <fullName evidence="1">Tyrosine phosphatase family protein</fullName>
    </submittedName>
</protein>
<dbReference type="InterPro" id="IPR026893">
    <property type="entry name" value="Tyr/Ser_Pase_IphP-type"/>
</dbReference>
<dbReference type="RefSeq" id="WP_341457269.1">
    <property type="nucleotide sequence ID" value="NZ_FQVM01000014.1"/>
</dbReference>
<dbReference type="GO" id="GO:0004721">
    <property type="term" value="F:phosphoprotein phosphatase activity"/>
    <property type="evidence" value="ECO:0007669"/>
    <property type="project" value="InterPro"/>
</dbReference>
<dbReference type="Pfam" id="PF13350">
    <property type="entry name" value="Y_phosphatase3"/>
    <property type="match status" value="1"/>
</dbReference>
<name>A0A1M4WVK0_9CLOT</name>
<accession>A0A1M4WVK0</accession>